<accession>A0A445B5M8</accession>
<feature type="region of interest" description="Disordered" evidence="1">
    <location>
        <begin position="371"/>
        <end position="400"/>
    </location>
</feature>
<evidence type="ECO:0000259" key="2">
    <source>
        <dbReference type="Pfam" id="PF02721"/>
    </source>
</evidence>
<dbReference type="InterPro" id="IPR012340">
    <property type="entry name" value="NA-bd_OB-fold"/>
</dbReference>
<protein>
    <recommendedName>
        <fullName evidence="2">Replication protein A 70 kDa DNA-binding subunit B/D first OB fold domain-containing protein</fullName>
    </recommendedName>
</protein>
<feature type="compositionally biased region" description="Basic residues" evidence="1">
    <location>
        <begin position="389"/>
        <end position="400"/>
    </location>
</feature>
<feature type="compositionally biased region" description="Polar residues" evidence="1">
    <location>
        <begin position="376"/>
        <end position="388"/>
    </location>
</feature>
<sequence length="400" mass="44224">MALTNAFTQKVDRVADINATKLAWNLVVRVVRLYEIPSSWNPTDVCSLELVLQDEMGDRIHCSIPKANVVVFKTVVREFGIYSMRNFIVQPNSKDCVGHIVGKEDVRPMVTKSGQESKCMTLYLEDLEKNKIKCIIFGEMIGKLTPFINKDDGEPLILVAQLFKPNQYLNQINIQNSLYASRVFLNPDFPDVVAFKNRYVNTKPYLLKEGNIGSQRINHIETQPQYSVSDELSGGSFPINTIEEVLNMTYKDADENACLKAFEPIIDRKFLFKLSISQKNLTSVDQAYNAVKISDDEVLIDLYSSHSSSIDIGGVEQGLSNVVCTTGNNDLDLDGNGVAIVSLSKDSGIESIFESGLDTPGKCVIADSAPSLGVSGLTNPEGQGSSNKTFKRGSTKRKIE</sequence>
<dbReference type="Gene3D" id="2.40.50.140">
    <property type="entry name" value="Nucleic acid-binding proteins"/>
    <property type="match status" value="1"/>
</dbReference>
<dbReference type="AlphaFoldDB" id="A0A445B5M8"/>
<name>A0A445B5M8_ARAHY</name>
<comment type="caution">
    <text evidence="3">The sequence shown here is derived from an EMBL/GenBank/DDBJ whole genome shotgun (WGS) entry which is preliminary data.</text>
</comment>
<dbReference type="InterPro" id="IPR003871">
    <property type="entry name" value="RFA1B/D_OB_1st"/>
</dbReference>
<evidence type="ECO:0000256" key="1">
    <source>
        <dbReference type="SAM" id="MobiDB-lite"/>
    </source>
</evidence>
<gene>
    <name evidence="3" type="ORF">Ahy_A10g048648</name>
</gene>
<organism evidence="3 4">
    <name type="scientific">Arachis hypogaea</name>
    <name type="common">Peanut</name>
    <dbReference type="NCBI Taxonomy" id="3818"/>
    <lineage>
        <taxon>Eukaryota</taxon>
        <taxon>Viridiplantae</taxon>
        <taxon>Streptophyta</taxon>
        <taxon>Embryophyta</taxon>
        <taxon>Tracheophyta</taxon>
        <taxon>Spermatophyta</taxon>
        <taxon>Magnoliopsida</taxon>
        <taxon>eudicotyledons</taxon>
        <taxon>Gunneridae</taxon>
        <taxon>Pentapetalae</taxon>
        <taxon>rosids</taxon>
        <taxon>fabids</taxon>
        <taxon>Fabales</taxon>
        <taxon>Fabaceae</taxon>
        <taxon>Papilionoideae</taxon>
        <taxon>50 kb inversion clade</taxon>
        <taxon>dalbergioids sensu lato</taxon>
        <taxon>Dalbergieae</taxon>
        <taxon>Pterocarpus clade</taxon>
        <taxon>Arachis</taxon>
    </lineage>
</organism>
<keyword evidence="4" id="KW-1185">Reference proteome</keyword>
<dbReference type="CDD" id="cd04480">
    <property type="entry name" value="RPA1_DBD_A_like"/>
    <property type="match status" value="1"/>
</dbReference>
<dbReference type="Proteomes" id="UP000289738">
    <property type="component" value="Chromosome A10"/>
</dbReference>
<dbReference type="CDD" id="cd04481">
    <property type="entry name" value="RPA1_DBD_B_like"/>
    <property type="match status" value="1"/>
</dbReference>
<dbReference type="Pfam" id="PF02721">
    <property type="entry name" value="DUF223"/>
    <property type="match status" value="1"/>
</dbReference>
<dbReference type="SUPFAM" id="SSF50249">
    <property type="entry name" value="Nucleic acid-binding proteins"/>
    <property type="match status" value="2"/>
</dbReference>
<proteinExistence type="predicted"/>
<evidence type="ECO:0000313" key="3">
    <source>
        <dbReference type="EMBL" id="RYR33951.1"/>
    </source>
</evidence>
<feature type="domain" description="Replication protein A 70 kDa DNA-binding subunit B/D first OB fold" evidence="2">
    <location>
        <begin position="12"/>
        <end position="94"/>
    </location>
</feature>
<evidence type="ECO:0000313" key="4">
    <source>
        <dbReference type="Proteomes" id="UP000289738"/>
    </source>
</evidence>
<dbReference type="EMBL" id="SDMP01000010">
    <property type="protein sequence ID" value="RYR33951.1"/>
    <property type="molecule type" value="Genomic_DNA"/>
</dbReference>
<reference evidence="3 4" key="1">
    <citation type="submission" date="2019-01" db="EMBL/GenBank/DDBJ databases">
        <title>Sequencing of cultivated peanut Arachis hypogaea provides insights into genome evolution and oil improvement.</title>
        <authorList>
            <person name="Chen X."/>
        </authorList>
    </citation>
    <scope>NUCLEOTIDE SEQUENCE [LARGE SCALE GENOMIC DNA]</scope>
    <source>
        <strain evidence="4">cv. Fuhuasheng</strain>
        <tissue evidence="3">Leaves</tissue>
    </source>
</reference>